<name>A0A9X2GC67_9ACTN</name>
<protein>
    <recommendedName>
        <fullName evidence="6">Putative aliphatic sulfonates-binding protein</fullName>
    </recommendedName>
</protein>
<dbReference type="SUPFAM" id="SSF53850">
    <property type="entry name" value="Periplasmic binding protein-like II"/>
    <property type="match status" value="1"/>
</dbReference>
<keyword evidence="3" id="KW-0813">Transport</keyword>
<dbReference type="EMBL" id="JAMZEB010000002">
    <property type="protein sequence ID" value="MCP2356241.1"/>
    <property type="molecule type" value="Genomic_DNA"/>
</dbReference>
<dbReference type="AlphaFoldDB" id="A0A9X2GC67"/>
<dbReference type="Gene3D" id="3.40.190.10">
    <property type="entry name" value="Periplasmic binding protein-like II"/>
    <property type="match status" value="2"/>
</dbReference>
<evidence type="ECO:0000256" key="3">
    <source>
        <dbReference type="ARBA" id="ARBA00022448"/>
    </source>
</evidence>
<evidence type="ECO:0000313" key="10">
    <source>
        <dbReference type="Proteomes" id="UP001139648"/>
    </source>
</evidence>
<dbReference type="InterPro" id="IPR015168">
    <property type="entry name" value="SsuA/THI5"/>
</dbReference>
<comment type="function">
    <text evidence="5">Part of a binding-protein-dependent transport system for aliphatic sulfonates. Putative binding protein.</text>
</comment>
<dbReference type="FunFam" id="3.40.190.10:FF:000050">
    <property type="entry name" value="Sulfonate ABC transporter substrate-binding protein"/>
    <property type="match status" value="1"/>
</dbReference>
<evidence type="ECO:0000256" key="6">
    <source>
        <dbReference type="ARBA" id="ARBA00070228"/>
    </source>
</evidence>
<sequence length="329" mass="35353">MIHRRLLLTSVLLAGLATGCVQGESGAAPPAPGELRLDYAYYNPLSLVIRDQRWLEDELKGTKVTWVLSAGSNKANENLRAETIDVGSTAGAAALQARANGTPIRTIGVYTRPEWTALVVAKGSSVTGVEQLKGRKVAATKGTDPYFFLLQALEEAGLGGTDVEVVNLQHADGRTALERGDVDAWAGLDPLMAQSQVDAGSKLVYRNPAFNSYGFLNAREAFLAEQPDLAQKVIDAYERARAWVAAHPDEAVRLLAAEAKLAPEVAAVVLKERTETAISPVPGAEQRAVLERILPTLVRESQVRSEQEARAALDSLFEPRFAEKAQASS</sequence>
<dbReference type="Pfam" id="PF09084">
    <property type="entry name" value="NMT1"/>
    <property type="match status" value="1"/>
</dbReference>
<evidence type="ECO:0000256" key="2">
    <source>
        <dbReference type="ARBA" id="ARBA00010742"/>
    </source>
</evidence>
<proteinExistence type="inferred from homology"/>
<dbReference type="RefSeq" id="WP_253743002.1">
    <property type="nucleotide sequence ID" value="NZ_BAABKA010000001.1"/>
</dbReference>
<evidence type="ECO:0000256" key="1">
    <source>
        <dbReference type="ARBA" id="ARBA00004418"/>
    </source>
</evidence>
<dbReference type="SMART" id="SM00062">
    <property type="entry name" value="PBPb"/>
    <property type="match status" value="1"/>
</dbReference>
<dbReference type="PANTHER" id="PTHR30024">
    <property type="entry name" value="ALIPHATIC SULFONATES-BINDING PROTEIN-RELATED"/>
    <property type="match status" value="1"/>
</dbReference>
<dbReference type="GO" id="GO:0016020">
    <property type="term" value="C:membrane"/>
    <property type="evidence" value="ECO:0007669"/>
    <property type="project" value="InterPro"/>
</dbReference>
<organism evidence="9 10">
    <name type="scientific">Nonomuraea thailandensis</name>
    <dbReference type="NCBI Taxonomy" id="1188745"/>
    <lineage>
        <taxon>Bacteria</taxon>
        <taxon>Bacillati</taxon>
        <taxon>Actinomycetota</taxon>
        <taxon>Actinomycetes</taxon>
        <taxon>Streptosporangiales</taxon>
        <taxon>Streptosporangiaceae</taxon>
        <taxon>Nonomuraea</taxon>
    </lineage>
</organism>
<accession>A0A9X2GC67</accession>
<dbReference type="Proteomes" id="UP001139648">
    <property type="component" value="Unassembled WGS sequence"/>
</dbReference>
<evidence type="ECO:0000256" key="5">
    <source>
        <dbReference type="ARBA" id="ARBA00055538"/>
    </source>
</evidence>
<keyword evidence="10" id="KW-1185">Reference proteome</keyword>
<gene>
    <name evidence="9" type="ORF">HD597_003261</name>
</gene>
<dbReference type="GO" id="GO:0042597">
    <property type="term" value="C:periplasmic space"/>
    <property type="evidence" value="ECO:0007669"/>
    <property type="project" value="UniProtKB-SubCell"/>
</dbReference>
<dbReference type="PANTHER" id="PTHR30024:SF21">
    <property type="entry name" value="ABC TRANSPORTER SUBSTRATE-BINDING PROTEIN"/>
    <property type="match status" value="1"/>
</dbReference>
<dbReference type="InterPro" id="IPR010067">
    <property type="entry name" value="ABC_SsuA_sub-bd"/>
</dbReference>
<evidence type="ECO:0000256" key="7">
    <source>
        <dbReference type="SAM" id="SignalP"/>
    </source>
</evidence>
<dbReference type="InterPro" id="IPR001638">
    <property type="entry name" value="Solute-binding_3/MltF_N"/>
</dbReference>
<feature type="domain" description="Solute-binding protein family 3/N-terminal" evidence="8">
    <location>
        <begin position="34"/>
        <end position="247"/>
    </location>
</feature>
<dbReference type="PROSITE" id="PS51257">
    <property type="entry name" value="PROKAR_LIPOPROTEIN"/>
    <property type="match status" value="1"/>
</dbReference>
<evidence type="ECO:0000259" key="8">
    <source>
        <dbReference type="SMART" id="SM00062"/>
    </source>
</evidence>
<dbReference type="GO" id="GO:0042626">
    <property type="term" value="F:ATPase-coupled transmembrane transporter activity"/>
    <property type="evidence" value="ECO:0007669"/>
    <property type="project" value="InterPro"/>
</dbReference>
<evidence type="ECO:0000256" key="4">
    <source>
        <dbReference type="ARBA" id="ARBA00022729"/>
    </source>
</evidence>
<dbReference type="NCBIfam" id="TIGR01728">
    <property type="entry name" value="SsuA_fam"/>
    <property type="match status" value="1"/>
</dbReference>
<reference evidence="9" key="1">
    <citation type="submission" date="2022-06" db="EMBL/GenBank/DDBJ databases">
        <title>Sequencing the genomes of 1000 actinobacteria strains.</title>
        <authorList>
            <person name="Klenk H.-P."/>
        </authorList>
    </citation>
    <scope>NUCLEOTIDE SEQUENCE</scope>
    <source>
        <strain evidence="9">DSM 46694</strain>
    </source>
</reference>
<keyword evidence="4 7" id="KW-0732">Signal</keyword>
<comment type="caution">
    <text evidence="9">The sequence shown here is derived from an EMBL/GenBank/DDBJ whole genome shotgun (WGS) entry which is preliminary data.</text>
</comment>
<feature type="chain" id="PRO_5040952049" description="Putative aliphatic sulfonates-binding protein" evidence="7">
    <location>
        <begin position="24"/>
        <end position="329"/>
    </location>
</feature>
<comment type="similarity">
    <text evidence="2">Belongs to the bacterial solute-binding protein SsuA/TauA family.</text>
</comment>
<comment type="subcellular location">
    <subcellularLocation>
        <location evidence="1">Periplasm</location>
    </subcellularLocation>
</comment>
<evidence type="ECO:0000313" key="9">
    <source>
        <dbReference type="EMBL" id="MCP2356241.1"/>
    </source>
</evidence>
<feature type="signal peptide" evidence="7">
    <location>
        <begin position="1"/>
        <end position="23"/>
    </location>
</feature>